<dbReference type="PANTHER" id="PTHR24171:SF9">
    <property type="entry name" value="ANKYRIN REPEAT DOMAIN-CONTAINING PROTEIN 39"/>
    <property type="match status" value="1"/>
</dbReference>
<dbReference type="PANTHER" id="PTHR24171">
    <property type="entry name" value="ANKYRIN REPEAT DOMAIN-CONTAINING PROTEIN 39-RELATED"/>
    <property type="match status" value="1"/>
</dbReference>
<reference evidence="4 5" key="1">
    <citation type="journal article" date="2012" name="Proc. Natl. Acad. Sci. U.S.A.">
        <title>Comparative genomics of Ceriporiopsis subvermispora and Phanerochaete chrysosporium provide insight into selective ligninolysis.</title>
        <authorList>
            <person name="Fernandez-Fueyo E."/>
            <person name="Ruiz-Duenas F.J."/>
            <person name="Ferreira P."/>
            <person name="Floudas D."/>
            <person name="Hibbett D.S."/>
            <person name="Canessa P."/>
            <person name="Larrondo L.F."/>
            <person name="James T.Y."/>
            <person name="Seelenfreund D."/>
            <person name="Lobos S."/>
            <person name="Polanco R."/>
            <person name="Tello M."/>
            <person name="Honda Y."/>
            <person name="Watanabe T."/>
            <person name="Watanabe T."/>
            <person name="Ryu J.S."/>
            <person name="Kubicek C.P."/>
            <person name="Schmoll M."/>
            <person name="Gaskell J."/>
            <person name="Hammel K.E."/>
            <person name="St John F.J."/>
            <person name="Vanden Wymelenberg A."/>
            <person name="Sabat G."/>
            <person name="Splinter BonDurant S."/>
            <person name="Syed K."/>
            <person name="Yadav J.S."/>
            <person name="Doddapaneni H."/>
            <person name="Subramanian V."/>
            <person name="Lavin J.L."/>
            <person name="Oguiza J.A."/>
            <person name="Perez G."/>
            <person name="Pisabarro A.G."/>
            <person name="Ramirez L."/>
            <person name="Santoyo F."/>
            <person name="Master E."/>
            <person name="Coutinho P.M."/>
            <person name="Henrissat B."/>
            <person name="Lombard V."/>
            <person name="Magnuson J.K."/>
            <person name="Kuees U."/>
            <person name="Hori C."/>
            <person name="Igarashi K."/>
            <person name="Samejima M."/>
            <person name="Held B.W."/>
            <person name="Barry K.W."/>
            <person name="LaButti K.M."/>
            <person name="Lapidus A."/>
            <person name="Lindquist E.A."/>
            <person name="Lucas S.M."/>
            <person name="Riley R."/>
            <person name="Salamov A.A."/>
            <person name="Hoffmeister D."/>
            <person name="Schwenk D."/>
            <person name="Hadar Y."/>
            <person name="Yarden O."/>
            <person name="de Vries R.P."/>
            <person name="Wiebenga A."/>
            <person name="Stenlid J."/>
            <person name="Eastwood D."/>
            <person name="Grigoriev I.V."/>
            <person name="Berka R.M."/>
            <person name="Blanchette R.A."/>
            <person name="Kersten P."/>
            <person name="Martinez A.T."/>
            <person name="Vicuna R."/>
            <person name="Cullen D."/>
        </authorList>
    </citation>
    <scope>NUCLEOTIDE SEQUENCE [LARGE SCALE GENOMIC DNA]</scope>
    <source>
        <strain evidence="4 5">B</strain>
    </source>
</reference>
<keyword evidence="5" id="KW-1185">Reference proteome</keyword>
<keyword evidence="2 3" id="KW-0040">ANK repeat</keyword>
<dbReference type="Proteomes" id="UP000016930">
    <property type="component" value="Unassembled WGS sequence"/>
</dbReference>
<proteinExistence type="predicted"/>
<dbReference type="HOGENOM" id="CLU_1133462_0_0_1"/>
<dbReference type="PROSITE" id="PS50088">
    <property type="entry name" value="ANK_REPEAT"/>
    <property type="match status" value="2"/>
</dbReference>
<dbReference type="InterPro" id="IPR002110">
    <property type="entry name" value="Ankyrin_rpt"/>
</dbReference>
<evidence type="ECO:0000313" key="4">
    <source>
        <dbReference type="EMBL" id="EMD31136.1"/>
    </source>
</evidence>
<dbReference type="EMBL" id="KB445823">
    <property type="protein sequence ID" value="EMD31136.1"/>
    <property type="molecule type" value="Genomic_DNA"/>
</dbReference>
<evidence type="ECO:0000256" key="3">
    <source>
        <dbReference type="PROSITE-ProRule" id="PRU00023"/>
    </source>
</evidence>
<protein>
    <submittedName>
        <fullName evidence="4">Uncharacterized protein</fullName>
    </submittedName>
</protein>
<feature type="repeat" description="ANK" evidence="3">
    <location>
        <begin position="128"/>
        <end position="161"/>
    </location>
</feature>
<name>M2QX76_CERS8</name>
<keyword evidence="1" id="KW-0677">Repeat</keyword>
<feature type="repeat" description="ANK" evidence="3">
    <location>
        <begin position="69"/>
        <end position="101"/>
    </location>
</feature>
<dbReference type="InterPro" id="IPR036770">
    <property type="entry name" value="Ankyrin_rpt-contain_sf"/>
</dbReference>
<dbReference type="OrthoDB" id="194358at2759"/>
<dbReference type="STRING" id="914234.M2QX76"/>
<dbReference type="Gene3D" id="1.25.40.20">
    <property type="entry name" value="Ankyrin repeat-containing domain"/>
    <property type="match status" value="2"/>
</dbReference>
<dbReference type="PROSITE" id="PS50297">
    <property type="entry name" value="ANK_REP_REGION"/>
    <property type="match status" value="2"/>
</dbReference>
<dbReference type="SUPFAM" id="SSF48403">
    <property type="entry name" value="Ankyrin repeat"/>
    <property type="match status" value="1"/>
</dbReference>
<evidence type="ECO:0000313" key="5">
    <source>
        <dbReference type="Proteomes" id="UP000016930"/>
    </source>
</evidence>
<organism evidence="4 5">
    <name type="scientific">Ceriporiopsis subvermispora (strain B)</name>
    <name type="common">White-rot fungus</name>
    <name type="synonym">Gelatoporia subvermispora</name>
    <dbReference type="NCBI Taxonomy" id="914234"/>
    <lineage>
        <taxon>Eukaryota</taxon>
        <taxon>Fungi</taxon>
        <taxon>Dikarya</taxon>
        <taxon>Basidiomycota</taxon>
        <taxon>Agaricomycotina</taxon>
        <taxon>Agaricomycetes</taxon>
        <taxon>Polyporales</taxon>
        <taxon>Gelatoporiaceae</taxon>
        <taxon>Gelatoporia</taxon>
    </lineage>
</organism>
<dbReference type="PRINTS" id="PR01415">
    <property type="entry name" value="ANKYRIN"/>
</dbReference>
<accession>M2QX76</accession>
<evidence type="ECO:0000256" key="2">
    <source>
        <dbReference type="ARBA" id="ARBA00023043"/>
    </source>
</evidence>
<dbReference type="AlphaFoldDB" id="M2QX76"/>
<dbReference type="Pfam" id="PF12796">
    <property type="entry name" value="Ank_2"/>
    <property type="match status" value="2"/>
</dbReference>
<gene>
    <name evidence="4" type="ORF">CERSUDRAFT_100687</name>
</gene>
<sequence>METSQFDLPRGQAKLIPRREGSRCDKVDRKHGSAFLTASGAGASGIDRLDIVHFLLKHGANLNFGDSREGEIALFVASRADHLDIMRLLVAYGADVNTPPSLPGVLRAGHLNIVRVLMEHGAVVNSKGEKTALLVASTAGHLDVVVRFLFDHGADVNVKASLETVITLFAASRAGHLGVQEPWSTESTCLETMLQSRPDSADLLQAQNVEDDSPMYSLPVSQVVLSRTLVVAPHRNLLLGITKTP</sequence>
<evidence type="ECO:0000256" key="1">
    <source>
        <dbReference type="ARBA" id="ARBA00022737"/>
    </source>
</evidence>
<dbReference type="SMART" id="SM00248">
    <property type="entry name" value="ANK"/>
    <property type="match status" value="3"/>
</dbReference>